<sequence length="409" mass="45684">MPIIIKPTPEKVGTKYDRVAPSSAFLLDATLADGTGVIYNLGDIRQGNHCVLSSSFADLDPKKADNRAERHTAQVENPSSVIPYGNGFVMGMVRAFELDLHVVLRPDDVWLAIITQFSLYVNTHNERPRDYFFVRPAQSPGATIILAVPEKLDACNFAETITKITQQRICDTYLRNWIIPDFTTTSDTDKSVAAMVMMGTLQDYVKYQFVKGCGYPSITLLGEPGDWAELLRRVARLKAYGDECHAWSRLLIPVVGRMLESFYSPNSQDTKDFWLRACYWNGLKGCGDAALSGWLTAFCFWTKDGECLDQHLCRGLEEECTRLTLDDVSYHFITQLNMPSSITRSVVSVPITGIAGGGQIEYDTTVVAGSVGMTLSKNEMNQLSLQPRSGWWMLDKSAAGWRWRLDGLT</sequence>
<proteinExistence type="predicted"/>
<protein>
    <submittedName>
        <fullName evidence="1">Uncharacterized protein</fullName>
    </submittedName>
</protein>
<evidence type="ECO:0000313" key="1">
    <source>
        <dbReference type="EMBL" id="KAL3419191.1"/>
    </source>
</evidence>
<dbReference type="PANTHER" id="PTHR31252:SF11">
    <property type="entry name" value="DUF4419 DOMAIN-CONTAINING PROTEIN"/>
    <property type="match status" value="1"/>
</dbReference>
<name>A0ABR4P7A2_9HELO</name>
<dbReference type="InterPro" id="IPR025533">
    <property type="entry name" value="DUF4419"/>
</dbReference>
<dbReference type="PANTHER" id="PTHR31252">
    <property type="entry name" value="DUF4419 DOMAIN-CONTAINING PROTEIN"/>
    <property type="match status" value="1"/>
</dbReference>
<evidence type="ECO:0000313" key="2">
    <source>
        <dbReference type="Proteomes" id="UP001629113"/>
    </source>
</evidence>
<accession>A0ABR4P7A2</accession>
<dbReference type="Pfam" id="PF14388">
    <property type="entry name" value="DUF4419"/>
    <property type="match status" value="1"/>
</dbReference>
<organism evidence="1 2">
    <name type="scientific">Phlyctema vagabunda</name>
    <dbReference type="NCBI Taxonomy" id="108571"/>
    <lineage>
        <taxon>Eukaryota</taxon>
        <taxon>Fungi</taxon>
        <taxon>Dikarya</taxon>
        <taxon>Ascomycota</taxon>
        <taxon>Pezizomycotina</taxon>
        <taxon>Leotiomycetes</taxon>
        <taxon>Helotiales</taxon>
        <taxon>Dermateaceae</taxon>
        <taxon>Phlyctema</taxon>
    </lineage>
</organism>
<gene>
    <name evidence="1" type="ORF">PVAG01_09413</name>
</gene>
<dbReference type="EMBL" id="JBFCZG010000008">
    <property type="protein sequence ID" value="KAL3419191.1"/>
    <property type="molecule type" value="Genomic_DNA"/>
</dbReference>
<comment type="caution">
    <text evidence="1">The sequence shown here is derived from an EMBL/GenBank/DDBJ whole genome shotgun (WGS) entry which is preliminary data.</text>
</comment>
<reference evidence="1 2" key="1">
    <citation type="submission" date="2024-06" db="EMBL/GenBank/DDBJ databases">
        <title>Complete genome of Phlyctema vagabunda strain 19-DSS-EL-015.</title>
        <authorList>
            <person name="Fiorenzani C."/>
        </authorList>
    </citation>
    <scope>NUCLEOTIDE SEQUENCE [LARGE SCALE GENOMIC DNA]</scope>
    <source>
        <strain evidence="1 2">19-DSS-EL-015</strain>
    </source>
</reference>
<keyword evidence="2" id="KW-1185">Reference proteome</keyword>
<dbReference type="Proteomes" id="UP001629113">
    <property type="component" value="Unassembled WGS sequence"/>
</dbReference>